<feature type="transmembrane region" description="Helical" evidence="3">
    <location>
        <begin position="20"/>
        <end position="40"/>
    </location>
</feature>
<organism evidence="4 5">
    <name type="scientific">Caldibacillus debilis</name>
    <dbReference type="NCBI Taxonomy" id="301148"/>
    <lineage>
        <taxon>Bacteria</taxon>
        <taxon>Bacillati</taxon>
        <taxon>Bacillota</taxon>
        <taxon>Bacilli</taxon>
        <taxon>Bacillales</taxon>
        <taxon>Bacillaceae</taxon>
        <taxon>Caldibacillus</taxon>
    </lineage>
</organism>
<keyword evidence="3" id="KW-0472">Membrane</keyword>
<dbReference type="InterPro" id="IPR012902">
    <property type="entry name" value="N_methyl_site"/>
</dbReference>
<keyword evidence="3" id="KW-0812">Transmembrane</keyword>
<dbReference type="EMBL" id="QEWE01000002">
    <property type="protein sequence ID" value="REJ31595.1"/>
    <property type="molecule type" value="Genomic_DNA"/>
</dbReference>
<dbReference type="Pfam" id="PF15980">
    <property type="entry name" value="ComGF"/>
    <property type="match status" value="1"/>
</dbReference>
<evidence type="ECO:0000256" key="3">
    <source>
        <dbReference type="SAM" id="Phobius"/>
    </source>
</evidence>
<reference evidence="4 5" key="1">
    <citation type="submission" date="2018-03" db="EMBL/GenBank/DDBJ databases">
        <authorList>
            <person name="Keele B.F."/>
        </authorList>
    </citation>
    <scope>NUCLEOTIDE SEQUENCE [LARGE SCALE GENOMIC DNA]</scope>
    <source>
        <strain evidence="4">ZCTH4_d</strain>
    </source>
</reference>
<dbReference type="InterPro" id="IPR016977">
    <property type="entry name" value="ComGF"/>
</dbReference>
<gene>
    <name evidence="4" type="ORF">C6P37_00085</name>
</gene>
<comment type="subcellular location">
    <subcellularLocation>
        <location evidence="1">Cell surface</location>
    </subcellularLocation>
</comment>
<evidence type="ECO:0000313" key="4">
    <source>
        <dbReference type="EMBL" id="REJ31595.1"/>
    </source>
</evidence>
<accession>A0A3E0K8Z1</accession>
<evidence type="ECO:0000256" key="2">
    <source>
        <dbReference type="ARBA" id="ARBA00023287"/>
    </source>
</evidence>
<name>A0A3E0K8Z1_9BACI</name>
<dbReference type="GO" id="GO:0009986">
    <property type="term" value="C:cell surface"/>
    <property type="evidence" value="ECO:0007669"/>
    <property type="project" value="UniProtKB-SubCell"/>
</dbReference>
<keyword evidence="3" id="KW-1133">Transmembrane helix</keyword>
<dbReference type="GO" id="GO:0030420">
    <property type="term" value="P:establishment of competence for transformation"/>
    <property type="evidence" value="ECO:0007669"/>
    <property type="project" value="UniProtKB-KW"/>
</dbReference>
<dbReference type="AlphaFoldDB" id="A0A3E0K8Z1"/>
<evidence type="ECO:0000256" key="1">
    <source>
        <dbReference type="ARBA" id="ARBA00004241"/>
    </source>
</evidence>
<protein>
    <submittedName>
        <fullName evidence="4">Competence protein comGF</fullName>
    </submittedName>
</protein>
<dbReference type="NCBIfam" id="TIGR02532">
    <property type="entry name" value="IV_pilin_GFxxxE"/>
    <property type="match status" value="1"/>
</dbReference>
<sequence>MKPGRNGRSGYVKRSGDKGFTMVEMLAALFVLSLILIFVFHSSMLLKYDRYTAKMLDRMEWELFVSQTKMEIRSCDKIRLTYNRILLYKGDSLIYYERWGSYLRRRVNGKGHEIMLYNVRSFAFEPVPQGIKIRVVRDSGETHEEEIFLPRPIPVEAGE</sequence>
<dbReference type="NCBIfam" id="NF041002">
    <property type="entry name" value="pilin_ComGF"/>
    <property type="match status" value="1"/>
</dbReference>
<comment type="caution">
    <text evidence="4">The sequence shown here is derived from an EMBL/GenBank/DDBJ whole genome shotgun (WGS) entry which is preliminary data.</text>
</comment>
<keyword evidence="2" id="KW-0178">Competence</keyword>
<dbReference type="Pfam" id="PF07963">
    <property type="entry name" value="N_methyl"/>
    <property type="match status" value="1"/>
</dbReference>
<evidence type="ECO:0000313" key="5">
    <source>
        <dbReference type="Proteomes" id="UP000257014"/>
    </source>
</evidence>
<dbReference type="Proteomes" id="UP000257014">
    <property type="component" value="Unassembled WGS sequence"/>
</dbReference>
<proteinExistence type="predicted"/>